<evidence type="ECO:0000313" key="8">
    <source>
        <dbReference type="EMBL" id="KAL1526569.1"/>
    </source>
</evidence>
<proteinExistence type="inferred from homology"/>
<dbReference type="PANTHER" id="PTHR43779">
    <property type="entry name" value="DIOXYGENASE RV0097-RELATED"/>
    <property type="match status" value="1"/>
</dbReference>
<dbReference type="Gene3D" id="3.60.130.10">
    <property type="entry name" value="Clavaminate synthase-like"/>
    <property type="match status" value="1"/>
</dbReference>
<dbReference type="PANTHER" id="PTHR43779:SF3">
    <property type="entry name" value="(3R)-3-[(CARBOXYMETHYL)AMINO]FATTY ACID OXYGENASE_DECARBOXYLASE"/>
    <property type="match status" value="1"/>
</dbReference>
<dbReference type="GO" id="GO:0051213">
    <property type="term" value="F:dioxygenase activity"/>
    <property type="evidence" value="ECO:0007669"/>
    <property type="project" value="UniProtKB-KW"/>
</dbReference>
<keyword evidence="9" id="KW-1185">Reference proteome</keyword>
<evidence type="ECO:0000256" key="2">
    <source>
        <dbReference type="ARBA" id="ARBA00022723"/>
    </source>
</evidence>
<feature type="domain" description="TauD/TfdA-like" evidence="7">
    <location>
        <begin position="60"/>
        <end position="291"/>
    </location>
</feature>
<accession>A0AB34K239</accession>
<dbReference type="InterPro" id="IPR003819">
    <property type="entry name" value="TauD/TfdA-like"/>
</dbReference>
<reference evidence="8 9" key="1">
    <citation type="journal article" date="2024" name="Science">
        <title>Giant polyketide synthase enzymes in the biosynthesis of giant marine polyether toxins.</title>
        <authorList>
            <person name="Fallon T.R."/>
            <person name="Shende V.V."/>
            <person name="Wierzbicki I.H."/>
            <person name="Pendleton A.L."/>
            <person name="Watervoot N.F."/>
            <person name="Auber R.P."/>
            <person name="Gonzalez D.J."/>
            <person name="Wisecaver J.H."/>
            <person name="Moore B.S."/>
        </authorList>
    </citation>
    <scope>NUCLEOTIDE SEQUENCE [LARGE SCALE GENOMIC DNA]</scope>
    <source>
        <strain evidence="8 9">12B1</strain>
    </source>
</reference>
<keyword evidence="3" id="KW-0223">Dioxygenase</keyword>
<dbReference type="Proteomes" id="UP001515480">
    <property type="component" value="Unassembled WGS sequence"/>
</dbReference>
<comment type="similarity">
    <text evidence="1">Belongs to the TfdA dioxygenase family.</text>
</comment>
<evidence type="ECO:0000256" key="6">
    <source>
        <dbReference type="SAM" id="MobiDB-lite"/>
    </source>
</evidence>
<evidence type="ECO:0000256" key="5">
    <source>
        <dbReference type="ARBA" id="ARBA00023004"/>
    </source>
</evidence>
<dbReference type="InterPro" id="IPR042098">
    <property type="entry name" value="TauD-like_sf"/>
</dbReference>
<sequence>MLTLSGIFGNVEASPPDGPFDSLLEGDERVHVFSKVPSARVFDVPGPDEHQHECEIDADQYDPATGRPSWHTDQSFRSPPPRASAMFCVSTPSDGSGDTLFASTIDAFDALPQPLADVATRYLASHSYGQLHASFKHFTRPTAEAFGPPQPHTPAPSPALGSEAMAGAPPEASAPPLLSPTRESMLAPVLHPLAPVHRATDCRCLYLAPHAMASLQRIDQADQPAVGLDEDAAWHRQFIDKLAVHATSSRFRYRHRWRALDLIVWDNGCTMHAATRVTDAQASSRTMWRTTIQDDNNQEDPKSAAELSSLFFCA</sequence>
<feature type="region of interest" description="Disordered" evidence="6">
    <location>
        <begin position="141"/>
        <end position="179"/>
    </location>
</feature>
<dbReference type="GO" id="GO:0046872">
    <property type="term" value="F:metal ion binding"/>
    <property type="evidence" value="ECO:0007669"/>
    <property type="project" value="UniProtKB-KW"/>
</dbReference>
<dbReference type="EMBL" id="JBGBPQ010000003">
    <property type="protein sequence ID" value="KAL1526569.1"/>
    <property type="molecule type" value="Genomic_DNA"/>
</dbReference>
<evidence type="ECO:0000256" key="4">
    <source>
        <dbReference type="ARBA" id="ARBA00023002"/>
    </source>
</evidence>
<evidence type="ECO:0000256" key="1">
    <source>
        <dbReference type="ARBA" id="ARBA00005896"/>
    </source>
</evidence>
<name>A0AB34K239_PRYPA</name>
<evidence type="ECO:0000313" key="9">
    <source>
        <dbReference type="Proteomes" id="UP001515480"/>
    </source>
</evidence>
<evidence type="ECO:0000256" key="3">
    <source>
        <dbReference type="ARBA" id="ARBA00022964"/>
    </source>
</evidence>
<protein>
    <recommendedName>
        <fullName evidence="7">TauD/TfdA-like domain-containing protein</fullName>
    </recommendedName>
</protein>
<evidence type="ECO:0000259" key="7">
    <source>
        <dbReference type="Pfam" id="PF02668"/>
    </source>
</evidence>
<dbReference type="SUPFAM" id="SSF51197">
    <property type="entry name" value="Clavaminate synthase-like"/>
    <property type="match status" value="1"/>
</dbReference>
<keyword evidence="5" id="KW-0408">Iron</keyword>
<comment type="caution">
    <text evidence="8">The sequence shown here is derived from an EMBL/GenBank/DDBJ whole genome shotgun (WGS) entry which is preliminary data.</text>
</comment>
<gene>
    <name evidence="8" type="ORF">AB1Y20_015277</name>
</gene>
<feature type="compositionally biased region" description="Low complexity" evidence="6">
    <location>
        <begin position="161"/>
        <end position="179"/>
    </location>
</feature>
<keyword evidence="2" id="KW-0479">Metal-binding</keyword>
<dbReference type="Pfam" id="PF02668">
    <property type="entry name" value="TauD"/>
    <property type="match status" value="1"/>
</dbReference>
<dbReference type="AlphaFoldDB" id="A0AB34K239"/>
<organism evidence="8 9">
    <name type="scientific">Prymnesium parvum</name>
    <name type="common">Toxic golden alga</name>
    <dbReference type="NCBI Taxonomy" id="97485"/>
    <lineage>
        <taxon>Eukaryota</taxon>
        <taxon>Haptista</taxon>
        <taxon>Haptophyta</taxon>
        <taxon>Prymnesiophyceae</taxon>
        <taxon>Prymnesiales</taxon>
        <taxon>Prymnesiaceae</taxon>
        <taxon>Prymnesium</taxon>
    </lineage>
</organism>
<feature type="compositionally biased region" description="Pro residues" evidence="6">
    <location>
        <begin position="148"/>
        <end position="157"/>
    </location>
</feature>
<dbReference type="InterPro" id="IPR051178">
    <property type="entry name" value="TfdA_dioxygenase"/>
</dbReference>
<keyword evidence="4" id="KW-0560">Oxidoreductase</keyword>